<evidence type="ECO:0000313" key="2">
    <source>
        <dbReference type="EMBL" id="SKB74421.1"/>
    </source>
</evidence>
<dbReference type="RefSeq" id="WP_079703047.1">
    <property type="nucleotide sequence ID" value="NZ_FUYR01000002.1"/>
</dbReference>
<organism evidence="2 3">
    <name type="scientific">Daejeonella lutea</name>
    <dbReference type="NCBI Taxonomy" id="572036"/>
    <lineage>
        <taxon>Bacteria</taxon>
        <taxon>Pseudomonadati</taxon>
        <taxon>Bacteroidota</taxon>
        <taxon>Sphingobacteriia</taxon>
        <taxon>Sphingobacteriales</taxon>
        <taxon>Sphingobacteriaceae</taxon>
        <taxon>Daejeonella</taxon>
    </lineage>
</organism>
<feature type="transmembrane region" description="Helical" evidence="1">
    <location>
        <begin position="12"/>
        <end position="30"/>
    </location>
</feature>
<protein>
    <submittedName>
        <fullName evidence="2">Uncharacterized protein</fullName>
    </submittedName>
</protein>
<gene>
    <name evidence="2" type="ORF">SAMN05661099_2552</name>
</gene>
<keyword evidence="1" id="KW-0812">Transmembrane</keyword>
<keyword evidence="1" id="KW-1133">Transmembrane helix</keyword>
<proteinExistence type="predicted"/>
<dbReference type="EMBL" id="FUYR01000002">
    <property type="protein sequence ID" value="SKB74421.1"/>
    <property type="molecule type" value="Genomic_DNA"/>
</dbReference>
<keyword evidence="3" id="KW-1185">Reference proteome</keyword>
<evidence type="ECO:0000313" key="3">
    <source>
        <dbReference type="Proteomes" id="UP000189981"/>
    </source>
</evidence>
<reference evidence="3" key="1">
    <citation type="submission" date="2017-02" db="EMBL/GenBank/DDBJ databases">
        <authorList>
            <person name="Varghese N."/>
            <person name="Submissions S."/>
        </authorList>
    </citation>
    <scope>NUCLEOTIDE SEQUENCE [LARGE SCALE GENOMIC DNA]</scope>
    <source>
        <strain evidence="3">DSM 22385</strain>
    </source>
</reference>
<name>A0A1T5DRX3_9SPHI</name>
<evidence type="ECO:0000256" key="1">
    <source>
        <dbReference type="SAM" id="Phobius"/>
    </source>
</evidence>
<feature type="transmembrane region" description="Helical" evidence="1">
    <location>
        <begin position="46"/>
        <end position="67"/>
    </location>
</feature>
<dbReference type="AlphaFoldDB" id="A0A1T5DRX3"/>
<accession>A0A1T5DRX3</accession>
<keyword evidence="1" id="KW-0472">Membrane</keyword>
<sequence>MTIKNALQFRQDLVLPATMAISLSLLGFYIDEGKYNFDGISRPDNLLFLSVYVTIYFGFQYLVKLALEQFLGTGKSQRLIAGALAALSLPLAIGLFLWIVMTP</sequence>
<feature type="transmembrane region" description="Helical" evidence="1">
    <location>
        <begin position="79"/>
        <end position="101"/>
    </location>
</feature>
<dbReference type="Proteomes" id="UP000189981">
    <property type="component" value="Unassembled WGS sequence"/>
</dbReference>